<evidence type="ECO:0000256" key="1">
    <source>
        <dbReference type="ARBA" id="ARBA00004651"/>
    </source>
</evidence>
<dbReference type="PANTHER" id="PTHR30489:SF0">
    <property type="entry name" value="LIPOPROTEIN-RELEASING SYSTEM TRANSMEMBRANE PROTEIN LOLE"/>
    <property type="match status" value="1"/>
</dbReference>
<proteinExistence type="inferred from homology"/>
<keyword evidence="3" id="KW-1003">Cell membrane</keyword>
<keyword evidence="11" id="KW-1185">Reference proteome</keyword>
<evidence type="ECO:0000259" key="8">
    <source>
        <dbReference type="Pfam" id="PF02687"/>
    </source>
</evidence>
<evidence type="ECO:0000313" key="10">
    <source>
        <dbReference type="EMBL" id="CVK15627.1"/>
    </source>
</evidence>
<protein>
    <submittedName>
        <fullName evidence="10">Lipoprotein-releasing system permease protein</fullName>
    </submittedName>
</protein>
<dbReference type="Pfam" id="PF02687">
    <property type="entry name" value="FtsX"/>
    <property type="match status" value="1"/>
</dbReference>
<dbReference type="GO" id="GO:0098797">
    <property type="term" value="C:plasma membrane protein complex"/>
    <property type="evidence" value="ECO:0007669"/>
    <property type="project" value="TreeGrafter"/>
</dbReference>
<dbReference type="GO" id="GO:0044874">
    <property type="term" value="P:lipoprotein localization to outer membrane"/>
    <property type="evidence" value="ECO:0007669"/>
    <property type="project" value="TreeGrafter"/>
</dbReference>
<evidence type="ECO:0000313" key="11">
    <source>
        <dbReference type="Proteomes" id="UP000182761"/>
    </source>
</evidence>
<keyword evidence="10" id="KW-0449">Lipoprotein</keyword>
<keyword evidence="5 7" id="KW-1133">Transmembrane helix</keyword>
<dbReference type="Pfam" id="PF12704">
    <property type="entry name" value="MacB_PCD"/>
    <property type="match status" value="1"/>
</dbReference>
<keyword evidence="4 7" id="KW-0812">Transmembrane</keyword>
<feature type="transmembrane region" description="Helical" evidence="7">
    <location>
        <begin position="327"/>
        <end position="354"/>
    </location>
</feature>
<reference evidence="10 11" key="1">
    <citation type="submission" date="2016-01" db="EMBL/GenBank/DDBJ databases">
        <authorList>
            <person name="McClelland M."/>
            <person name="Jain A."/>
            <person name="Saraogi P."/>
            <person name="Mendelson R."/>
            <person name="Westerman R."/>
            <person name="SanMiguel P."/>
            <person name="Csonka L."/>
        </authorList>
    </citation>
    <scope>NUCLEOTIDE SEQUENCE [LARGE SCALE GENOMIC DNA]</scope>
    <source>
        <strain evidence="10 11">R-53146</strain>
    </source>
</reference>
<dbReference type="AlphaFoldDB" id="A0A0X3ANA1"/>
<feature type="domain" description="ABC3 transporter permease C-terminal" evidence="8">
    <location>
        <begin position="283"/>
        <end position="408"/>
    </location>
</feature>
<accession>A0A0X3ANA1</accession>
<dbReference type="InterPro" id="IPR003838">
    <property type="entry name" value="ABC3_permease_C"/>
</dbReference>
<evidence type="ECO:0000256" key="7">
    <source>
        <dbReference type="SAM" id="Phobius"/>
    </source>
</evidence>
<dbReference type="InterPro" id="IPR051447">
    <property type="entry name" value="Lipoprotein-release_system"/>
</dbReference>
<sequence>MKKISELNFTWFISKKIAFSKSNKKNLSQIIIRIGQAAIAIGIIVSVLTMAIGLGSKKAIKQKMADFNGHITIRSYDSNNSFNSSKLNRKNVQLEKIKENPDVSNIQEYATRSGVIRTKVNFAGVILKGVSEDFDRKRFKEFMIKGEIPRYTKKSISNEVMLSEKIAKEMKLHIDSSFVMFFVRENQTPIYRRFTLKGIFRTDIKQIDDVFLIGDIQHIQKLNHWNEEDIGGYDVFIKDIEDLDKVFPKIEECAGFNNYAEKATTTFSQINDWIRIFDTNIFIIMSIMMVVVVINIIMVLLILIIERTNSIGMLKTLGASNKQIRKIFINYTLFIMIPGLLVGNCMAIALLYIQKYFEIIKLNPDNYYVSSVPVYINFFYIFIISLVSLIISGIVLLLPSFLITKISPIKAIKFQ</sequence>
<comment type="similarity">
    <text evidence="2">Belongs to the ABC-4 integral membrane protein family. LolC/E subfamily.</text>
</comment>
<dbReference type="EMBL" id="FCOR01000002">
    <property type="protein sequence ID" value="CVK15627.1"/>
    <property type="molecule type" value="Genomic_DNA"/>
</dbReference>
<evidence type="ECO:0000256" key="3">
    <source>
        <dbReference type="ARBA" id="ARBA00022475"/>
    </source>
</evidence>
<comment type="subcellular location">
    <subcellularLocation>
        <location evidence="1">Cell membrane</location>
        <topology evidence="1">Multi-pass membrane protein</topology>
    </subcellularLocation>
</comment>
<feature type="domain" description="MacB-like periplasmic core" evidence="9">
    <location>
        <begin position="38"/>
        <end position="244"/>
    </location>
</feature>
<dbReference type="InterPro" id="IPR025857">
    <property type="entry name" value="MacB_PCD"/>
</dbReference>
<keyword evidence="6 7" id="KW-0472">Membrane</keyword>
<dbReference type="PANTHER" id="PTHR30489">
    <property type="entry name" value="LIPOPROTEIN-RELEASING SYSTEM TRANSMEMBRANE PROTEIN LOLE"/>
    <property type="match status" value="1"/>
</dbReference>
<evidence type="ECO:0000259" key="9">
    <source>
        <dbReference type="Pfam" id="PF12704"/>
    </source>
</evidence>
<gene>
    <name evidence="10" type="ORF">Ga0061079_102178</name>
</gene>
<evidence type="ECO:0000256" key="5">
    <source>
        <dbReference type="ARBA" id="ARBA00022989"/>
    </source>
</evidence>
<feature type="transmembrane region" description="Helical" evidence="7">
    <location>
        <begin position="30"/>
        <end position="54"/>
    </location>
</feature>
<organism evidence="10 11">
    <name type="scientific">Apibacter mensalis</name>
    <dbReference type="NCBI Taxonomy" id="1586267"/>
    <lineage>
        <taxon>Bacteria</taxon>
        <taxon>Pseudomonadati</taxon>
        <taxon>Bacteroidota</taxon>
        <taxon>Flavobacteriia</taxon>
        <taxon>Flavobacteriales</taxon>
        <taxon>Weeksellaceae</taxon>
        <taxon>Apibacter</taxon>
    </lineage>
</organism>
<feature type="transmembrane region" description="Helical" evidence="7">
    <location>
        <begin position="281"/>
        <end position="306"/>
    </location>
</feature>
<evidence type="ECO:0000256" key="6">
    <source>
        <dbReference type="ARBA" id="ARBA00023136"/>
    </source>
</evidence>
<name>A0A0X3ANA1_9FLAO</name>
<feature type="transmembrane region" description="Helical" evidence="7">
    <location>
        <begin position="374"/>
        <end position="403"/>
    </location>
</feature>
<dbReference type="Proteomes" id="UP000182761">
    <property type="component" value="Unassembled WGS sequence"/>
</dbReference>
<evidence type="ECO:0000256" key="4">
    <source>
        <dbReference type="ARBA" id="ARBA00022692"/>
    </source>
</evidence>
<dbReference type="STRING" id="1586267.GCA_001418685_00457"/>
<evidence type="ECO:0000256" key="2">
    <source>
        <dbReference type="ARBA" id="ARBA00005236"/>
    </source>
</evidence>